<feature type="signal peptide" evidence="1">
    <location>
        <begin position="1"/>
        <end position="19"/>
    </location>
</feature>
<dbReference type="EMBL" id="BLLK01000022">
    <property type="protein sequence ID" value="GFH46103.1"/>
    <property type="molecule type" value="Genomic_DNA"/>
</dbReference>
<evidence type="ECO:0000313" key="3">
    <source>
        <dbReference type="Proteomes" id="UP001054902"/>
    </source>
</evidence>
<name>A0AAD3CHS7_9STRA</name>
<protein>
    <submittedName>
        <fullName evidence="2">Uncharacterized protein</fullName>
    </submittedName>
</protein>
<evidence type="ECO:0000313" key="2">
    <source>
        <dbReference type="EMBL" id="GFH46103.1"/>
    </source>
</evidence>
<feature type="chain" id="PRO_5042154487" evidence="1">
    <location>
        <begin position="20"/>
        <end position="384"/>
    </location>
</feature>
<sequence>MNWIHCISLLCFKFVKVWGFSSPVTTNKVTVSVSKELPNISLQEAHEAWLEFTWKNGGGLPIVVIPNNQDNSRRLLPLFAKEELLQVTKEEGSIVQQYTLTELGPIWKSEIEDKSHLGTVSFQEMDSGTRIQWDVVFTTINRQDLWQSVTDSTIMDACENLKAYLDEPLLFQKTCKIATKSSAKNIADKWFEFIWVNGGGLPIPTISLSKNKYDRVIVPPFLKESVVEIMNDEKQTDIIYKVQNPSILTYQVYTHIGRIRFETEDDGITMTWEVNIRPFRGLESFVKGFTEFVINALTRNFLVYVDDDGEDSMVDVYPPRGFMKDQGALFQVKRNTWIGSVLEQHMKDDRSVLEQTGDLLMPWTWGRDAQSLNDFSWSKEVMKD</sequence>
<organism evidence="2 3">
    <name type="scientific">Chaetoceros tenuissimus</name>
    <dbReference type="NCBI Taxonomy" id="426638"/>
    <lineage>
        <taxon>Eukaryota</taxon>
        <taxon>Sar</taxon>
        <taxon>Stramenopiles</taxon>
        <taxon>Ochrophyta</taxon>
        <taxon>Bacillariophyta</taxon>
        <taxon>Coscinodiscophyceae</taxon>
        <taxon>Chaetocerotophycidae</taxon>
        <taxon>Chaetocerotales</taxon>
        <taxon>Chaetocerotaceae</taxon>
        <taxon>Chaetoceros</taxon>
    </lineage>
</organism>
<dbReference type="AlphaFoldDB" id="A0AAD3CHS7"/>
<accession>A0AAD3CHS7</accession>
<gene>
    <name evidence="2" type="ORF">CTEN210_02577</name>
</gene>
<proteinExistence type="predicted"/>
<comment type="caution">
    <text evidence="2">The sequence shown here is derived from an EMBL/GenBank/DDBJ whole genome shotgun (WGS) entry which is preliminary data.</text>
</comment>
<dbReference type="Proteomes" id="UP001054902">
    <property type="component" value="Unassembled WGS sequence"/>
</dbReference>
<evidence type="ECO:0000256" key="1">
    <source>
        <dbReference type="SAM" id="SignalP"/>
    </source>
</evidence>
<reference evidence="2 3" key="1">
    <citation type="journal article" date="2021" name="Sci. Rep.">
        <title>The genome of the diatom Chaetoceros tenuissimus carries an ancient integrated fragment of an extant virus.</title>
        <authorList>
            <person name="Hongo Y."/>
            <person name="Kimura K."/>
            <person name="Takaki Y."/>
            <person name="Yoshida Y."/>
            <person name="Baba S."/>
            <person name="Kobayashi G."/>
            <person name="Nagasaki K."/>
            <person name="Hano T."/>
            <person name="Tomaru Y."/>
        </authorList>
    </citation>
    <scope>NUCLEOTIDE SEQUENCE [LARGE SCALE GENOMIC DNA]</scope>
    <source>
        <strain evidence="2 3">NIES-3715</strain>
    </source>
</reference>
<keyword evidence="1" id="KW-0732">Signal</keyword>
<keyword evidence="3" id="KW-1185">Reference proteome</keyword>